<name>A0A1I5JN59_9ACTN</name>
<accession>A0A1I5JN59</accession>
<gene>
    <name evidence="3" type="ORF">SAMN05660464_0893</name>
</gene>
<dbReference type="RefSeq" id="WP_091107142.1">
    <property type="nucleotide sequence ID" value="NZ_FOWQ01000001.1"/>
</dbReference>
<dbReference type="STRING" id="1523247.SAMN05660464_0893"/>
<dbReference type="Pfam" id="PF00144">
    <property type="entry name" value="Beta-lactamase"/>
    <property type="match status" value="1"/>
</dbReference>
<dbReference type="InterPro" id="IPR012338">
    <property type="entry name" value="Beta-lactam/transpept-like"/>
</dbReference>
<feature type="domain" description="Beta-lactamase-related" evidence="2">
    <location>
        <begin position="17"/>
        <end position="334"/>
    </location>
</feature>
<evidence type="ECO:0000313" key="4">
    <source>
        <dbReference type="Proteomes" id="UP000198857"/>
    </source>
</evidence>
<proteinExistence type="inferred from homology"/>
<dbReference type="Gene3D" id="3.40.710.10">
    <property type="entry name" value="DD-peptidase/beta-lactamase superfamily"/>
    <property type="match status" value="1"/>
</dbReference>
<evidence type="ECO:0000259" key="2">
    <source>
        <dbReference type="Pfam" id="PF00144"/>
    </source>
</evidence>
<protein>
    <submittedName>
        <fullName evidence="3">CubicO group peptidase, beta-lactamase class C family</fullName>
    </submittedName>
</protein>
<sequence>MDANVTEALTRAADSAARRHVGLALGVVDARSGETAVAGRGSSGRPDGRPVDAATLFEIGSVTKTVTALVLADAVVRGEVRLDTPLRETVPAGVRVPSRDGVDVTLEHLATHRSGLPHSPMGWVPVLRSAFSTDDPYAGVSVPGLYDALGHARLRRTPGTGRPRYSNFAAAVLGQALADHLGHPDYASLVRDRVCGPLGLRDTVVVPTAAQAERLAVGHGRRRRPIEPWYLLGLAGAGALRSTTDDLLTYLRAHLRPGSTPLAEALALTQQERHRSRLTGGTALAWMRWPSPGGPVLLHGGATGGFRAATAFAPDAGLGVVALSNSTRNPEQTAVRLLLDLTRTGATRSGHSPGRTRP</sequence>
<evidence type="ECO:0000313" key="3">
    <source>
        <dbReference type="EMBL" id="SFO74242.1"/>
    </source>
</evidence>
<dbReference type="PANTHER" id="PTHR22935">
    <property type="entry name" value="PENICILLIN-BINDING PROTEIN"/>
    <property type="match status" value="1"/>
</dbReference>
<dbReference type="EMBL" id="FOWQ01000001">
    <property type="protein sequence ID" value="SFO74242.1"/>
    <property type="molecule type" value="Genomic_DNA"/>
</dbReference>
<reference evidence="4" key="1">
    <citation type="submission" date="2016-10" db="EMBL/GenBank/DDBJ databases">
        <authorList>
            <person name="Varghese N."/>
            <person name="Submissions S."/>
        </authorList>
    </citation>
    <scope>NUCLEOTIDE SEQUENCE [LARGE SCALE GENOMIC DNA]</scope>
    <source>
        <strain evidence="4">DSM 44208</strain>
    </source>
</reference>
<dbReference type="InterPro" id="IPR001466">
    <property type="entry name" value="Beta-lactam-related"/>
</dbReference>
<dbReference type="AlphaFoldDB" id="A0A1I5JN59"/>
<organism evidence="3 4">
    <name type="scientific">Geodermatophilus dictyosporus</name>
    <dbReference type="NCBI Taxonomy" id="1523247"/>
    <lineage>
        <taxon>Bacteria</taxon>
        <taxon>Bacillati</taxon>
        <taxon>Actinomycetota</taxon>
        <taxon>Actinomycetes</taxon>
        <taxon>Geodermatophilales</taxon>
        <taxon>Geodermatophilaceae</taxon>
        <taxon>Geodermatophilus</taxon>
    </lineage>
</organism>
<dbReference type="SUPFAM" id="SSF56601">
    <property type="entry name" value="beta-lactamase/transpeptidase-like"/>
    <property type="match status" value="1"/>
</dbReference>
<dbReference type="InterPro" id="IPR051478">
    <property type="entry name" value="Beta-lactamase-like_AB/R"/>
</dbReference>
<evidence type="ECO:0000256" key="1">
    <source>
        <dbReference type="ARBA" id="ARBA00038473"/>
    </source>
</evidence>
<comment type="similarity">
    <text evidence="1">Belongs to the beta-lactamase family.</text>
</comment>
<dbReference type="PANTHER" id="PTHR22935:SF95">
    <property type="entry name" value="BETA-LACTAMASE-LIKE 1-RELATED"/>
    <property type="match status" value="1"/>
</dbReference>
<dbReference type="Proteomes" id="UP000198857">
    <property type="component" value="Unassembled WGS sequence"/>
</dbReference>
<dbReference type="OrthoDB" id="3171327at2"/>
<keyword evidence="4" id="KW-1185">Reference proteome</keyword>